<evidence type="ECO:0000256" key="1">
    <source>
        <dbReference type="ARBA" id="ARBA00005254"/>
    </source>
</evidence>
<dbReference type="PANTHER" id="PTHR43459:SF1">
    <property type="entry name" value="EG:BACN32G11.4 PROTEIN"/>
    <property type="match status" value="1"/>
</dbReference>
<name>A0A2T4UEW7_9ACTN</name>
<dbReference type="AlphaFoldDB" id="A0A2T4UEW7"/>
<dbReference type="SUPFAM" id="SSF52096">
    <property type="entry name" value="ClpP/crotonase"/>
    <property type="match status" value="1"/>
</dbReference>
<gene>
    <name evidence="2" type="ORF">C7Y72_15315</name>
</gene>
<dbReference type="RefSeq" id="WP_107570056.1">
    <property type="nucleotide sequence ID" value="NZ_PYYB01000002.1"/>
</dbReference>
<reference evidence="2 3" key="1">
    <citation type="submission" date="2018-03" db="EMBL/GenBank/DDBJ databases">
        <title>Aquarubrobacter algicola gen. nov., sp. nov., a novel actinobacterium isolated from shallow eutrophic lake during the end of cyanobacterial harmful algal blooms.</title>
        <authorList>
            <person name="Chun S.J."/>
        </authorList>
    </citation>
    <scope>NUCLEOTIDE SEQUENCE [LARGE SCALE GENOMIC DNA]</scope>
    <source>
        <strain evidence="2 3">Seoho-28</strain>
    </source>
</reference>
<dbReference type="EMBL" id="PYYB01000002">
    <property type="protein sequence ID" value="PTL56337.1"/>
    <property type="molecule type" value="Genomic_DNA"/>
</dbReference>
<dbReference type="Gene3D" id="3.90.226.10">
    <property type="entry name" value="2-enoyl-CoA Hydratase, Chain A, domain 1"/>
    <property type="match status" value="1"/>
</dbReference>
<dbReference type="CDD" id="cd06558">
    <property type="entry name" value="crotonase-like"/>
    <property type="match status" value="1"/>
</dbReference>
<keyword evidence="3" id="KW-1185">Reference proteome</keyword>
<dbReference type="InterPro" id="IPR029045">
    <property type="entry name" value="ClpP/crotonase-like_dom_sf"/>
</dbReference>
<organism evidence="2 3">
    <name type="scientific">Paraconexibacter algicola</name>
    <dbReference type="NCBI Taxonomy" id="2133960"/>
    <lineage>
        <taxon>Bacteria</taxon>
        <taxon>Bacillati</taxon>
        <taxon>Actinomycetota</taxon>
        <taxon>Thermoleophilia</taxon>
        <taxon>Solirubrobacterales</taxon>
        <taxon>Paraconexibacteraceae</taxon>
        <taxon>Paraconexibacter</taxon>
    </lineage>
</organism>
<dbReference type="Proteomes" id="UP000240739">
    <property type="component" value="Unassembled WGS sequence"/>
</dbReference>
<evidence type="ECO:0000313" key="2">
    <source>
        <dbReference type="EMBL" id="PTL56337.1"/>
    </source>
</evidence>
<protein>
    <submittedName>
        <fullName evidence="2">Enoyl-CoA hydratase</fullName>
    </submittedName>
</protein>
<proteinExistence type="inferred from homology"/>
<dbReference type="PANTHER" id="PTHR43459">
    <property type="entry name" value="ENOYL-COA HYDRATASE"/>
    <property type="match status" value="1"/>
</dbReference>
<dbReference type="GO" id="GO:0003824">
    <property type="term" value="F:catalytic activity"/>
    <property type="evidence" value="ECO:0007669"/>
    <property type="project" value="UniProtKB-ARBA"/>
</dbReference>
<dbReference type="Pfam" id="PF00378">
    <property type="entry name" value="ECH_1"/>
    <property type="match status" value="1"/>
</dbReference>
<comment type="caution">
    <text evidence="2">The sequence shown here is derived from an EMBL/GenBank/DDBJ whole genome shotgun (WGS) entry which is preliminary data.</text>
</comment>
<dbReference type="Gene3D" id="1.10.12.10">
    <property type="entry name" value="Lyase 2-enoyl-coa Hydratase, Chain A, domain 2"/>
    <property type="match status" value="1"/>
</dbReference>
<dbReference type="InterPro" id="IPR014748">
    <property type="entry name" value="Enoyl-CoA_hydra_C"/>
</dbReference>
<dbReference type="OrthoDB" id="9777711at2"/>
<comment type="similarity">
    <text evidence="1">Belongs to the enoyl-CoA hydratase/isomerase family.</text>
</comment>
<accession>A0A2T4UEW7</accession>
<dbReference type="InterPro" id="IPR001753">
    <property type="entry name" value="Enoyl-CoA_hydra/iso"/>
</dbReference>
<sequence>MSDYVLAQETPTVRTYRNGSALKIELNRPEALNAFNGALARELQQELTAAAQDDEIRAVMLTGAGRAFSSGADLMSFQDTEDPVPVTENGRPDLRKTLHDRYHPIIETLRSMPKPVVSAVNGPCVGVGLGIALAGDLVVAHESAYFLLAFVNIGLVPDGGSSLFVPARIGAARAAEMAMLGEKVPAAQALEWGLVNRVHDDASFMPEAERLLERLATGPTRSYAGTKRQLNAHAMHSLTAQLALEADIQQEMADTADFIEGGMSFAQKRPPAFSGR</sequence>
<evidence type="ECO:0000313" key="3">
    <source>
        <dbReference type="Proteomes" id="UP000240739"/>
    </source>
</evidence>